<accession>A0AAE0Z595</accession>
<dbReference type="Gene3D" id="2.10.110.10">
    <property type="entry name" value="Cysteine Rich Protein"/>
    <property type="match status" value="2"/>
</dbReference>
<feature type="region of interest" description="Disordered" evidence="12">
    <location>
        <begin position="1803"/>
        <end position="1842"/>
    </location>
</feature>
<feature type="region of interest" description="Disordered" evidence="12">
    <location>
        <begin position="1457"/>
        <end position="1476"/>
    </location>
</feature>
<feature type="region of interest" description="Disordered" evidence="12">
    <location>
        <begin position="1631"/>
        <end position="1673"/>
    </location>
</feature>
<feature type="region of interest" description="Disordered" evidence="12">
    <location>
        <begin position="152"/>
        <end position="185"/>
    </location>
</feature>
<dbReference type="GO" id="GO:0000981">
    <property type="term" value="F:DNA-binding transcription factor activity, RNA polymerase II-specific"/>
    <property type="evidence" value="ECO:0007669"/>
    <property type="project" value="InterPro"/>
</dbReference>
<dbReference type="InterPro" id="IPR050453">
    <property type="entry name" value="LIM_Homeobox_TF"/>
</dbReference>
<keyword evidence="5 10" id="KW-0440">LIM domain</keyword>
<evidence type="ECO:0000256" key="6">
    <source>
        <dbReference type="ARBA" id="ARBA00023125"/>
    </source>
</evidence>
<feature type="domain" description="LIM zinc-binding" evidence="13">
    <location>
        <begin position="1331"/>
        <end position="1393"/>
    </location>
</feature>
<dbReference type="Gene3D" id="1.10.10.60">
    <property type="entry name" value="Homeodomain-like"/>
    <property type="match status" value="1"/>
</dbReference>
<evidence type="ECO:0000256" key="10">
    <source>
        <dbReference type="PROSITE-ProRule" id="PRU00125"/>
    </source>
</evidence>
<evidence type="ECO:0000256" key="9">
    <source>
        <dbReference type="PROSITE-ProRule" id="PRU00108"/>
    </source>
</evidence>
<feature type="compositionally biased region" description="Low complexity" evidence="12">
    <location>
        <begin position="1115"/>
        <end position="1143"/>
    </location>
</feature>
<dbReference type="Pfam" id="PF00046">
    <property type="entry name" value="Homeodomain"/>
    <property type="match status" value="1"/>
</dbReference>
<feature type="domain" description="Homeobox" evidence="14">
    <location>
        <begin position="1467"/>
        <end position="1527"/>
    </location>
</feature>
<feature type="compositionally biased region" description="Polar residues" evidence="12">
    <location>
        <begin position="1644"/>
        <end position="1662"/>
    </location>
</feature>
<feature type="compositionally biased region" description="Low complexity" evidence="12">
    <location>
        <begin position="769"/>
        <end position="779"/>
    </location>
</feature>
<feature type="region of interest" description="Disordered" evidence="12">
    <location>
        <begin position="942"/>
        <end position="967"/>
    </location>
</feature>
<keyword evidence="4 10" id="KW-0862">Zinc</keyword>
<feature type="DNA-binding region" description="Homeobox" evidence="9">
    <location>
        <begin position="1469"/>
        <end position="1528"/>
    </location>
</feature>
<dbReference type="SUPFAM" id="SSF57716">
    <property type="entry name" value="Glucocorticoid receptor-like (DNA-binding domain)"/>
    <property type="match status" value="1"/>
</dbReference>
<feature type="region of interest" description="Disordered" evidence="12">
    <location>
        <begin position="1203"/>
        <end position="1308"/>
    </location>
</feature>
<evidence type="ECO:0000256" key="12">
    <source>
        <dbReference type="SAM" id="MobiDB-lite"/>
    </source>
</evidence>
<organism evidence="15 16">
    <name type="scientific">Elysia crispata</name>
    <name type="common">lettuce slug</name>
    <dbReference type="NCBI Taxonomy" id="231223"/>
    <lineage>
        <taxon>Eukaryota</taxon>
        <taxon>Metazoa</taxon>
        <taxon>Spiralia</taxon>
        <taxon>Lophotrochozoa</taxon>
        <taxon>Mollusca</taxon>
        <taxon>Gastropoda</taxon>
        <taxon>Heterobranchia</taxon>
        <taxon>Euthyneura</taxon>
        <taxon>Panpulmonata</taxon>
        <taxon>Sacoglossa</taxon>
        <taxon>Placobranchoidea</taxon>
        <taxon>Plakobranchidae</taxon>
        <taxon>Elysia</taxon>
    </lineage>
</organism>
<dbReference type="InterPro" id="IPR017970">
    <property type="entry name" value="Homeobox_CS"/>
</dbReference>
<dbReference type="GO" id="GO:0000977">
    <property type="term" value="F:RNA polymerase II transcription regulatory region sequence-specific DNA binding"/>
    <property type="evidence" value="ECO:0007669"/>
    <property type="project" value="TreeGrafter"/>
</dbReference>
<feature type="compositionally biased region" description="Low complexity" evidence="12">
    <location>
        <begin position="117"/>
        <end position="138"/>
    </location>
</feature>
<feature type="compositionally biased region" description="Low complexity" evidence="12">
    <location>
        <begin position="171"/>
        <end position="185"/>
    </location>
</feature>
<dbReference type="CDD" id="cd00086">
    <property type="entry name" value="homeodomain"/>
    <property type="match status" value="1"/>
</dbReference>
<evidence type="ECO:0000256" key="5">
    <source>
        <dbReference type="ARBA" id="ARBA00023038"/>
    </source>
</evidence>
<evidence type="ECO:0000256" key="8">
    <source>
        <dbReference type="ARBA" id="ARBA00023242"/>
    </source>
</evidence>
<dbReference type="PROSITE" id="PS50071">
    <property type="entry name" value="HOMEOBOX_2"/>
    <property type="match status" value="1"/>
</dbReference>
<name>A0AAE0Z595_9GAST</name>
<feature type="compositionally biased region" description="Polar residues" evidence="12">
    <location>
        <begin position="45"/>
        <end position="55"/>
    </location>
</feature>
<feature type="region of interest" description="Disordered" evidence="12">
    <location>
        <begin position="762"/>
        <end position="835"/>
    </location>
</feature>
<feature type="compositionally biased region" description="Low complexity" evidence="12">
    <location>
        <begin position="56"/>
        <end position="81"/>
    </location>
</feature>
<dbReference type="PROSITE" id="PS00478">
    <property type="entry name" value="LIM_DOMAIN_1"/>
    <property type="match status" value="1"/>
</dbReference>
<evidence type="ECO:0000256" key="11">
    <source>
        <dbReference type="RuleBase" id="RU000682"/>
    </source>
</evidence>
<feature type="compositionally biased region" description="Low complexity" evidence="12">
    <location>
        <begin position="1283"/>
        <end position="1307"/>
    </location>
</feature>
<feature type="region of interest" description="Disordered" evidence="12">
    <location>
        <begin position="289"/>
        <end position="312"/>
    </location>
</feature>
<evidence type="ECO:0000259" key="14">
    <source>
        <dbReference type="PROSITE" id="PS50071"/>
    </source>
</evidence>
<feature type="compositionally biased region" description="Basic and acidic residues" evidence="12">
    <location>
        <begin position="908"/>
        <end position="920"/>
    </location>
</feature>
<feature type="region of interest" description="Disordered" evidence="12">
    <location>
        <begin position="1"/>
        <end position="138"/>
    </location>
</feature>
<keyword evidence="6 9" id="KW-0238">DNA-binding</keyword>
<dbReference type="GO" id="GO:0005634">
    <property type="term" value="C:nucleus"/>
    <property type="evidence" value="ECO:0007669"/>
    <property type="project" value="UniProtKB-SubCell"/>
</dbReference>
<dbReference type="SMART" id="SM00132">
    <property type="entry name" value="LIM"/>
    <property type="match status" value="2"/>
</dbReference>
<evidence type="ECO:0000256" key="3">
    <source>
        <dbReference type="ARBA" id="ARBA00022737"/>
    </source>
</evidence>
<dbReference type="SUPFAM" id="SSF46689">
    <property type="entry name" value="Homeodomain-like"/>
    <property type="match status" value="1"/>
</dbReference>
<comment type="caution">
    <text evidence="15">The sequence shown here is derived from an EMBL/GenBank/DDBJ whole genome shotgun (WGS) entry which is preliminary data.</text>
</comment>
<feature type="compositionally biased region" description="Low complexity" evidence="12">
    <location>
        <begin position="1207"/>
        <end position="1229"/>
    </location>
</feature>
<evidence type="ECO:0000256" key="4">
    <source>
        <dbReference type="ARBA" id="ARBA00022833"/>
    </source>
</evidence>
<feature type="compositionally biased region" description="Basic and acidic residues" evidence="12">
    <location>
        <begin position="82"/>
        <end position="103"/>
    </location>
</feature>
<feature type="compositionally biased region" description="Basic residues" evidence="12">
    <location>
        <begin position="954"/>
        <end position="963"/>
    </location>
</feature>
<keyword evidence="16" id="KW-1185">Reference proteome</keyword>
<reference evidence="15" key="1">
    <citation type="journal article" date="2023" name="G3 (Bethesda)">
        <title>A reference genome for the long-term kleptoplast-retaining sea slug Elysia crispata morphotype clarki.</title>
        <authorList>
            <person name="Eastman K.E."/>
            <person name="Pendleton A.L."/>
            <person name="Shaikh M.A."/>
            <person name="Suttiyut T."/>
            <person name="Ogas R."/>
            <person name="Tomko P."/>
            <person name="Gavelis G."/>
            <person name="Widhalm J.R."/>
            <person name="Wisecaver J.H."/>
        </authorList>
    </citation>
    <scope>NUCLEOTIDE SEQUENCE</scope>
    <source>
        <strain evidence="15">ECLA1</strain>
    </source>
</reference>
<sequence length="1897" mass="203752">MKIRRNTEFSDNESSPTDSSATSSTSSTSGNSSHLSNAAVDRNAAVNQPTNTSVLSADSTSTSDYPSSSHESSFFSSPSASSDDRGRRRERGSATDRGRRGRDSSLPASRRGRRGRPGASSRSANDSASCSSRSSTDVSDLSVFLPPLALPKKARRASNTSKTTRYPSHDSVPANPSSSLPASPGGRSPIPVTYSGGAAVAVAPPIFYDAAFLARITKKSAAKRAAEADHNTPHCRATGAQRERTSLADLVTQTDYQYMPPSFSAVNNEASLPRTFSTAVPNAPVNHFPNPEAPMNGAPSHETGSTPMSNESHFSSLRWQQDVWANQNFPGNRESIAESNASPAEQHSFPSAASSCPPVPYRFQGLSNGYHSFASAQHGLSNAQYCFPNTHYGLSSAQHGLPNRYIPHSTEHGLHNRCEFHHAQHGLTSIHHGSFNAQHGLVNAQHGLSNAQHCFVNAQHGLDNAQHGFTSVHHGPSNAQHGFSNAQHGLVNAHHDLTSVHHGLSNAQHGFSNAHHGPSNTQHGLVNAQHDLTYVHHGVSNAQHGSVNAQHGSVNAQHGSANAQHGSANAQCGSVSAQHGSVNAQRGFSSAQHGFSNAQHGLVGAQHSLADAPLDTTYAQRDSTCTQHDTGHTQHSSANACDLSNNDNGLSDTQQNLDNVPGGILNAQQCIPNRGYTFPSIQIGFPNMTCGAIDDLIDSNFLRYLSCSDSWQRLINCAFRDAEAFQNQQSRDLGASHQGDVQPIHHQHSNLHSTSRTNGFLSSHDVECQSSSASPQPQQNISFTSSGHSDFVPHDDTVSDSSTDGSFHLQQAPVEPSLSNMRPQSTTQSGTLHNQTDRYAAAKRKLIRLLQIPTPTHYVPSFEIPCDLIGSAQSAQFKQPARRQFRSCWEYIGSSNRVQTNAPGCRTSETEHSGDTKPLEDQASDLNDSCIAQPDVFINSQDCSTSSSTSANSKKSKSGVKRTRATDSISSESSICSDALVGPRSSTPLYDADDPGLPVASPIKYTDDLDPLPGELLLSIKLLMCCSCKDMRGDSEDSGTETPPSVRERAEAWQEIRRLGDKVLADLTRGYGTSSDANSDDSLFKIPKPLNEKGSNSKTKIGKGNSRDGGKGKGKSSNKAANGAAGSATTSNCNTSSSSSDGDAFLGTRDLSSTLRSYLQTNRQDHEILYDRGLLEIIISQDPIRYRAIRQFIDILDGGAQGPVAQAGRADGSGAAGSSADRTAAASGSNADGVVAASPGSNAEGSVPPSMTQRDRDEVNPNADARYGQGARPKIFSRDNQNTSDSSSSSSSSSSTNTSTTSGSSITIGGKCKRAHVNISELPDQERQGSHKCLGCKKPVQDRYVLHVRDHGYWHADCLRCCTCDSNLSSQPTCYVRDERVFCRSDYNVLFGLACVKCSLHFKKDEDWMRVAGQHRYHIACFLCKICKRQLGSNERYHLVNGTDIYCTNHYRDLVNGDNADGQHPPKKAKRNRTSYTESQIKYLQDRFNIDSNPDGNELEKIASRIGLKKRVVQVWFQNNRARLKKTANNSKGSNQENKNPSANNGLTGACNMPDDTSFEWDHSMEPSMDSQGYMSPPSPPLQMLLPPVASAAHFPTSYNMTNTLGGSGPISGQVASNSSAQGLMQGQITNDDNIACPSRHDQVSPSDNDPSPNGYRSNNGGSPDYVNGGAGVMNSAVHHSEMAGREQVSPHEHFLSRRNEARDMSGQQNAGAMIYSEQFFGDSSSNGAGNMDAHHHHIHPHQRFLHAYNSNLGHTNSSDSHHIDSVGIYGSNNYMASGYTPYNNSHAFAPFPSVVQDSPAIHNGASFSGEASTNGSSTGQYHSDNHSNPSASNASSHNGVSNVADMSVHNAGRQNYTNRISPNLGQFPSQSHAYHSMNLYTFTPVRGFLGEEDESP</sequence>
<evidence type="ECO:0000259" key="13">
    <source>
        <dbReference type="PROSITE" id="PS50023"/>
    </source>
</evidence>
<dbReference type="PROSITE" id="PS00027">
    <property type="entry name" value="HOMEOBOX_1"/>
    <property type="match status" value="1"/>
</dbReference>
<feature type="region of interest" description="Disordered" evidence="12">
    <location>
        <begin position="1525"/>
        <end position="1550"/>
    </location>
</feature>
<dbReference type="Pfam" id="PF00412">
    <property type="entry name" value="LIM"/>
    <property type="match status" value="2"/>
</dbReference>
<keyword evidence="8 9" id="KW-0539">Nucleus</keyword>
<feature type="compositionally biased region" description="Low complexity" evidence="12">
    <location>
        <begin position="944"/>
        <end position="953"/>
    </location>
</feature>
<dbReference type="GO" id="GO:0046872">
    <property type="term" value="F:metal ion binding"/>
    <property type="evidence" value="ECO:0007669"/>
    <property type="project" value="UniProtKB-KW"/>
</dbReference>
<protein>
    <submittedName>
        <fullName evidence="15">Uncharacterized protein</fullName>
    </submittedName>
</protein>
<feature type="compositionally biased region" description="Polar residues" evidence="12">
    <location>
        <begin position="337"/>
        <end position="354"/>
    </location>
</feature>
<dbReference type="InterPro" id="IPR009057">
    <property type="entry name" value="Homeodomain-like_sf"/>
</dbReference>
<dbReference type="SMART" id="SM00389">
    <property type="entry name" value="HOX"/>
    <property type="match status" value="1"/>
</dbReference>
<evidence type="ECO:0000313" key="16">
    <source>
        <dbReference type="Proteomes" id="UP001283361"/>
    </source>
</evidence>
<dbReference type="InterPro" id="IPR001356">
    <property type="entry name" value="HD"/>
</dbReference>
<feature type="compositionally biased region" description="Polar residues" evidence="12">
    <location>
        <begin position="157"/>
        <end position="166"/>
    </location>
</feature>
<feature type="domain" description="LIM zinc-binding" evidence="13">
    <location>
        <begin position="1394"/>
        <end position="1457"/>
    </location>
</feature>
<gene>
    <name evidence="15" type="ORF">RRG08_035845</name>
</gene>
<dbReference type="PANTHER" id="PTHR24208:SF127">
    <property type="entry name" value="LIM_HOMEOBOX PROTEIN AWH"/>
    <property type="match status" value="1"/>
</dbReference>
<feature type="compositionally biased region" description="Polar residues" evidence="12">
    <location>
        <begin position="1525"/>
        <end position="1547"/>
    </location>
</feature>
<dbReference type="Proteomes" id="UP001283361">
    <property type="component" value="Unassembled WGS sequence"/>
</dbReference>
<feature type="region of interest" description="Disordered" evidence="12">
    <location>
        <begin position="1071"/>
        <end position="1143"/>
    </location>
</feature>
<feature type="compositionally biased region" description="Polar residues" evidence="12">
    <location>
        <begin position="1806"/>
        <end position="1822"/>
    </location>
</feature>
<dbReference type="EMBL" id="JAWDGP010004592">
    <property type="protein sequence ID" value="KAK3763163.1"/>
    <property type="molecule type" value="Genomic_DNA"/>
</dbReference>
<comment type="subcellular location">
    <subcellularLocation>
        <location evidence="1 9 11">Nucleus</location>
    </subcellularLocation>
</comment>
<feature type="compositionally biased region" description="Polar residues" evidence="12">
    <location>
        <begin position="1071"/>
        <end position="1081"/>
    </location>
</feature>
<feature type="compositionally biased region" description="Polar residues" evidence="12">
    <location>
        <begin position="1239"/>
        <end position="1252"/>
    </location>
</feature>
<dbReference type="GO" id="GO:0030182">
    <property type="term" value="P:neuron differentiation"/>
    <property type="evidence" value="ECO:0007669"/>
    <property type="project" value="TreeGrafter"/>
</dbReference>
<keyword evidence="3" id="KW-0677">Repeat</keyword>
<proteinExistence type="predicted"/>
<feature type="region of interest" description="Disordered" evidence="12">
    <location>
        <begin position="625"/>
        <end position="656"/>
    </location>
</feature>
<evidence type="ECO:0000256" key="2">
    <source>
        <dbReference type="ARBA" id="ARBA00022723"/>
    </source>
</evidence>
<dbReference type="InterPro" id="IPR001781">
    <property type="entry name" value="Znf_LIM"/>
</dbReference>
<dbReference type="PANTHER" id="PTHR24208">
    <property type="entry name" value="LIM/HOMEOBOX PROTEIN LHX"/>
    <property type="match status" value="1"/>
</dbReference>
<feature type="region of interest" description="Disordered" evidence="12">
    <location>
        <begin position="330"/>
        <end position="354"/>
    </location>
</feature>
<dbReference type="PROSITE" id="PS50023">
    <property type="entry name" value="LIM_DOMAIN_2"/>
    <property type="match status" value="2"/>
</dbReference>
<feature type="compositionally biased region" description="Polar residues" evidence="12">
    <location>
        <begin position="302"/>
        <end position="312"/>
    </location>
</feature>
<evidence type="ECO:0000256" key="7">
    <source>
        <dbReference type="ARBA" id="ARBA00023155"/>
    </source>
</evidence>
<keyword evidence="2 10" id="KW-0479">Metal-binding</keyword>
<feature type="compositionally biased region" description="Polar residues" evidence="12">
    <location>
        <begin position="817"/>
        <end position="834"/>
    </location>
</feature>
<evidence type="ECO:0000256" key="1">
    <source>
        <dbReference type="ARBA" id="ARBA00004123"/>
    </source>
</evidence>
<keyword evidence="7 9" id="KW-0371">Homeobox</keyword>
<feature type="compositionally biased region" description="Low complexity" evidence="12">
    <location>
        <begin position="14"/>
        <end position="36"/>
    </location>
</feature>
<feature type="compositionally biased region" description="Low complexity" evidence="12">
    <location>
        <begin position="1827"/>
        <end position="1839"/>
    </location>
</feature>
<evidence type="ECO:0000313" key="15">
    <source>
        <dbReference type="EMBL" id="KAK3763163.1"/>
    </source>
</evidence>
<feature type="region of interest" description="Disordered" evidence="12">
    <location>
        <begin position="899"/>
        <end position="923"/>
    </location>
</feature>